<evidence type="ECO:0000256" key="2">
    <source>
        <dbReference type="ARBA" id="ARBA00022692"/>
    </source>
</evidence>
<feature type="transmembrane region" description="Helical" evidence="6">
    <location>
        <begin position="268"/>
        <end position="286"/>
    </location>
</feature>
<dbReference type="InParanoid" id="A0A0V0Q8A8"/>
<keyword evidence="9" id="KW-1185">Reference proteome</keyword>
<dbReference type="OMA" id="YEACEWT"/>
<dbReference type="Proteomes" id="UP000054937">
    <property type="component" value="Unassembled WGS sequence"/>
</dbReference>
<protein>
    <recommendedName>
        <fullName evidence="7">TLC domain-containing protein</fullName>
    </recommendedName>
</protein>
<organism evidence="8 9">
    <name type="scientific">Pseudocohnilembus persalinus</name>
    <name type="common">Ciliate</name>
    <dbReference type="NCBI Taxonomy" id="266149"/>
    <lineage>
        <taxon>Eukaryota</taxon>
        <taxon>Sar</taxon>
        <taxon>Alveolata</taxon>
        <taxon>Ciliophora</taxon>
        <taxon>Intramacronucleata</taxon>
        <taxon>Oligohymenophorea</taxon>
        <taxon>Scuticociliatia</taxon>
        <taxon>Philasterida</taxon>
        <taxon>Pseudocohnilembidae</taxon>
        <taxon>Pseudocohnilembus</taxon>
    </lineage>
</organism>
<dbReference type="GO" id="GO:0016020">
    <property type="term" value="C:membrane"/>
    <property type="evidence" value="ECO:0007669"/>
    <property type="project" value="UniProtKB-SubCell"/>
</dbReference>
<reference evidence="8 9" key="1">
    <citation type="journal article" date="2015" name="Sci. Rep.">
        <title>Genome of the facultative scuticociliatosis pathogen Pseudocohnilembus persalinus provides insight into its virulence through horizontal gene transfer.</title>
        <authorList>
            <person name="Xiong J."/>
            <person name="Wang G."/>
            <person name="Cheng J."/>
            <person name="Tian M."/>
            <person name="Pan X."/>
            <person name="Warren A."/>
            <person name="Jiang C."/>
            <person name="Yuan D."/>
            <person name="Miao W."/>
        </authorList>
    </citation>
    <scope>NUCLEOTIDE SEQUENCE [LARGE SCALE GENOMIC DNA]</scope>
    <source>
        <strain evidence="8">36N120E</strain>
    </source>
</reference>
<dbReference type="EMBL" id="LDAU01000248">
    <property type="protein sequence ID" value="KRW98417.1"/>
    <property type="molecule type" value="Genomic_DNA"/>
</dbReference>
<evidence type="ECO:0000256" key="5">
    <source>
        <dbReference type="PROSITE-ProRule" id="PRU00205"/>
    </source>
</evidence>
<gene>
    <name evidence="8" type="ORF">PPERSA_11263</name>
</gene>
<evidence type="ECO:0000256" key="6">
    <source>
        <dbReference type="SAM" id="Phobius"/>
    </source>
</evidence>
<comment type="caution">
    <text evidence="8">The sequence shown here is derived from an EMBL/GenBank/DDBJ whole genome shotgun (WGS) entry which is preliminary data.</text>
</comment>
<dbReference type="SMART" id="SM00724">
    <property type="entry name" value="TLC"/>
    <property type="match status" value="1"/>
</dbReference>
<proteinExistence type="predicted"/>
<dbReference type="PANTHER" id="PTHR31898">
    <property type="entry name" value="TRANSMEMBRANE PROTEIN 136"/>
    <property type="match status" value="1"/>
</dbReference>
<evidence type="ECO:0000256" key="3">
    <source>
        <dbReference type="ARBA" id="ARBA00022989"/>
    </source>
</evidence>
<dbReference type="PROSITE" id="PS50922">
    <property type="entry name" value="TLC"/>
    <property type="match status" value="1"/>
</dbReference>
<feature type="transmembrane region" description="Helical" evidence="6">
    <location>
        <begin position="148"/>
        <end position="166"/>
    </location>
</feature>
<feature type="transmembrane region" description="Helical" evidence="6">
    <location>
        <begin position="298"/>
        <end position="319"/>
    </location>
</feature>
<dbReference type="AlphaFoldDB" id="A0A0V0Q8A8"/>
<dbReference type="InterPro" id="IPR042512">
    <property type="entry name" value="TLCD5"/>
</dbReference>
<sequence length="364" mass="43056">MKNINLEQNYILQYVQDCELEIEEFYTIKNLTSLTTELYEVSDIYSHLKKNQLMQIQSDNNQNHNLGAAGKLPGKNFMLGKITHFLKLIPASRDAGKYFENLVESRSEQIKLFFIQLSLWLIFAKFLMDKFRIKGIEKRAMDDLNNRIVSIVHGLFTFVYATYHLFTEYPEYGSYNTNSQVFLLMASTSYFVQDLIICTHYKIADTSLYIHHSLAITGYMTGILSKQGATDGIQGIFYAEVSNFPMHVRGILRQLGKRYTKFYEVNELLYIFLYVISRGLFTPIFLVYPCTLSSTTHFIIKFICWGIFLQSVFFIREMVNILKRKKREYRERCKKNISYFWFNENPSIQMLDYWKNKQKKDKIF</sequence>
<keyword evidence="3 6" id="KW-1133">Transmembrane helix</keyword>
<evidence type="ECO:0000256" key="4">
    <source>
        <dbReference type="ARBA" id="ARBA00023136"/>
    </source>
</evidence>
<dbReference type="OrthoDB" id="284464at2759"/>
<keyword evidence="4 5" id="KW-0472">Membrane</keyword>
<evidence type="ECO:0000259" key="7">
    <source>
        <dbReference type="PROSITE" id="PS50922"/>
    </source>
</evidence>
<evidence type="ECO:0000313" key="9">
    <source>
        <dbReference type="Proteomes" id="UP000054937"/>
    </source>
</evidence>
<evidence type="ECO:0000313" key="8">
    <source>
        <dbReference type="EMBL" id="KRW98417.1"/>
    </source>
</evidence>
<dbReference type="Pfam" id="PF03798">
    <property type="entry name" value="TRAM_LAG1_CLN8"/>
    <property type="match status" value="1"/>
</dbReference>
<dbReference type="InterPro" id="IPR006634">
    <property type="entry name" value="TLC-dom"/>
</dbReference>
<evidence type="ECO:0000256" key="1">
    <source>
        <dbReference type="ARBA" id="ARBA00004141"/>
    </source>
</evidence>
<dbReference type="PANTHER" id="PTHR31898:SF1">
    <property type="entry name" value="TLC DOMAIN-CONTAINING PROTEIN 5"/>
    <property type="match status" value="1"/>
</dbReference>
<accession>A0A0V0Q8A8</accession>
<name>A0A0V0Q8A8_PSEPJ</name>
<keyword evidence="2 5" id="KW-0812">Transmembrane</keyword>
<feature type="domain" description="TLC" evidence="7">
    <location>
        <begin position="139"/>
        <end position="327"/>
    </location>
</feature>
<comment type="subcellular location">
    <subcellularLocation>
        <location evidence="1">Membrane</location>
        <topology evidence="1">Multi-pass membrane protein</topology>
    </subcellularLocation>
</comment>
<feature type="transmembrane region" description="Helical" evidence="6">
    <location>
        <begin position="181"/>
        <end position="201"/>
    </location>
</feature>